<reference evidence="2" key="1">
    <citation type="submission" date="2014-09" db="EMBL/GenBank/DDBJ databases">
        <authorList>
            <person name="Magalhaes I.L.F."/>
            <person name="Oliveira U."/>
            <person name="Santos F.R."/>
            <person name="Vidigal T.H.D.A."/>
            <person name="Brescovit A.D."/>
            <person name="Santos A.J."/>
        </authorList>
    </citation>
    <scope>NUCLEOTIDE SEQUENCE</scope>
    <source>
        <tissue evidence="2">Shoot tissue taken approximately 20 cm above the soil surface</tissue>
    </source>
</reference>
<dbReference type="EMBL" id="GBRH01231421">
    <property type="protein sequence ID" value="JAD66474.1"/>
    <property type="molecule type" value="Transcribed_RNA"/>
</dbReference>
<accession>A0A0A9BR44</accession>
<sequence length="29" mass="3346">MKNKRFASGTKCCNSRAQRLEQDNSTQSR</sequence>
<evidence type="ECO:0000313" key="2">
    <source>
        <dbReference type="EMBL" id="JAD66474.1"/>
    </source>
</evidence>
<feature type="compositionally biased region" description="Polar residues" evidence="1">
    <location>
        <begin position="11"/>
        <end position="29"/>
    </location>
</feature>
<reference evidence="2" key="2">
    <citation type="journal article" date="2015" name="Data Brief">
        <title>Shoot transcriptome of the giant reed, Arundo donax.</title>
        <authorList>
            <person name="Barrero R.A."/>
            <person name="Guerrero F.D."/>
            <person name="Moolhuijzen P."/>
            <person name="Goolsby J.A."/>
            <person name="Tidwell J."/>
            <person name="Bellgard S.E."/>
            <person name="Bellgard M.I."/>
        </authorList>
    </citation>
    <scope>NUCLEOTIDE SEQUENCE</scope>
    <source>
        <tissue evidence="2">Shoot tissue taken approximately 20 cm above the soil surface</tissue>
    </source>
</reference>
<name>A0A0A9BR44_ARUDO</name>
<evidence type="ECO:0000256" key="1">
    <source>
        <dbReference type="SAM" id="MobiDB-lite"/>
    </source>
</evidence>
<proteinExistence type="predicted"/>
<dbReference type="AlphaFoldDB" id="A0A0A9BR44"/>
<protein>
    <submittedName>
        <fullName evidence="2">Uncharacterized protein</fullName>
    </submittedName>
</protein>
<organism evidence="2">
    <name type="scientific">Arundo donax</name>
    <name type="common">Giant reed</name>
    <name type="synonym">Donax arundinaceus</name>
    <dbReference type="NCBI Taxonomy" id="35708"/>
    <lineage>
        <taxon>Eukaryota</taxon>
        <taxon>Viridiplantae</taxon>
        <taxon>Streptophyta</taxon>
        <taxon>Embryophyta</taxon>
        <taxon>Tracheophyta</taxon>
        <taxon>Spermatophyta</taxon>
        <taxon>Magnoliopsida</taxon>
        <taxon>Liliopsida</taxon>
        <taxon>Poales</taxon>
        <taxon>Poaceae</taxon>
        <taxon>PACMAD clade</taxon>
        <taxon>Arundinoideae</taxon>
        <taxon>Arundineae</taxon>
        <taxon>Arundo</taxon>
    </lineage>
</organism>
<feature type="region of interest" description="Disordered" evidence="1">
    <location>
        <begin position="1"/>
        <end position="29"/>
    </location>
</feature>